<feature type="compositionally biased region" description="Basic and acidic residues" evidence="1">
    <location>
        <begin position="551"/>
        <end position="560"/>
    </location>
</feature>
<feature type="compositionally biased region" description="Polar residues" evidence="1">
    <location>
        <begin position="221"/>
        <end position="233"/>
    </location>
</feature>
<feature type="compositionally biased region" description="Polar residues" evidence="1">
    <location>
        <begin position="298"/>
        <end position="310"/>
    </location>
</feature>
<evidence type="ECO:0000313" key="3">
    <source>
        <dbReference type="Proteomes" id="UP000782241"/>
    </source>
</evidence>
<feature type="compositionally biased region" description="Basic and acidic residues" evidence="1">
    <location>
        <begin position="337"/>
        <end position="347"/>
    </location>
</feature>
<feature type="compositionally biased region" description="Basic and acidic residues" evidence="1">
    <location>
        <begin position="110"/>
        <end position="161"/>
    </location>
</feature>
<feature type="region of interest" description="Disordered" evidence="1">
    <location>
        <begin position="1"/>
        <end position="417"/>
    </location>
</feature>
<keyword evidence="3" id="KW-1185">Reference proteome</keyword>
<feature type="region of interest" description="Disordered" evidence="1">
    <location>
        <begin position="631"/>
        <end position="662"/>
    </location>
</feature>
<gene>
    <name evidence="2" type="ORF">KAF25_004824</name>
</gene>
<name>A0A9P7H4H2_9HYPO</name>
<feature type="region of interest" description="Disordered" evidence="1">
    <location>
        <begin position="537"/>
        <end position="576"/>
    </location>
</feature>
<feature type="compositionally biased region" description="Basic and acidic residues" evidence="1">
    <location>
        <begin position="43"/>
        <end position="58"/>
    </location>
</feature>
<evidence type="ECO:0000256" key="1">
    <source>
        <dbReference type="SAM" id="MobiDB-lite"/>
    </source>
</evidence>
<feature type="compositionally biased region" description="Pro residues" evidence="1">
    <location>
        <begin position="348"/>
        <end position="368"/>
    </location>
</feature>
<proteinExistence type="predicted"/>
<comment type="caution">
    <text evidence="2">The sequence shown here is derived from an EMBL/GenBank/DDBJ whole genome shotgun (WGS) entry which is preliminary data.</text>
</comment>
<protein>
    <submittedName>
        <fullName evidence="2">Uncharacterized protein</fullName>
    </submittedName>
</protein>
<feature type="compositionally biased region" description="Polar residues" evidence="1">
    <location>
        <begin position="561"/>
        <end position="576"/>
    </location>
</feature>
<dbReference type="Proteomes" id="UP000782241">
    <property type="component" value="Unassembled WGS sequence"/>
</dbReference>
<dbReference type="EMBL" id="JAGPUO010000005">
    <property type="protein sequence ID" value="KAG5662406.1"/>
    <property type="molecule type" value="Genomic_DNA"/>
</dbReference>
<dbReference type="AlphaFoldDB" id="A0A9P7H4H2"/>
<organism evidence="2 3">
    <name type="scientific">Fusarium avenaceum</name>
    <dbReference type="NCBI Taxonomy" id="40199"/>
    <lineage>
        <taxon>Eukaryota</taxon>
        <taxon>Fungi</taxon>
        <taxon>Dikarya</taxon>
        <taxon>Ascomycota</taxon>
        <taxon>Pezizomycotina</taxon>
        <taxon>Sordariomycetes</taxon>
        <taxon>Hypocreomycetidae</taxon>
        <taxon>Hypocreales</taxon>
        <taxon>Nectriaceae</taxon>
        <taxon>Fusarium</taxon>
        <taxon>Fusarium tricinctum species complex</taxon>
    </lineage>
</organism>
<sequence>MSGNHVCYVEDAEEDSGSSVAAEGIQGTRRYAVSEAPGPSSPPKERPNTGKSRGESRRYSSRRHVSPPSDDFSDEEPAPPPRREERPRRDYEREQQREQREKDRRRKERKQKEAAEQQQRKVRAEAKPSREPREPREQRGPREQREQREQRDPRELREAKPVRKPRPTSLTHTKTEPVVQQYRRGRVEDPSCYGVQQPAVSGMRPRAQTRPHSYYPGQTGPPISNVSWHQSQHSQPSFPVGSFPPPPPLFPGAQSPSVSGLASSPGPGAGTPGFFDMSSQQASAHLRNRFERPASSMGFRQQQPSPSNVGYPQDEYEEEELPDPRLLRRASRSKRPQQIEEDRRRMPPPENIPRPKSAMPPPTTPFRAPPQILARQKTRTPSRPPPTSRSRVGFADQGYDEDEYTDSPGLFADSPEANFDRRTALARTRRDSIAYEQHGVDIVPARNRRGSVAYEQHGADIVPARNRRGSVAYEQRGIDIVPARTRRDSYYEHDRSLGGGGVSLEDDEDKYLDAMRYQDDMNGGPAMPLTAETLRKASNPRLGGGSSRSSGSHDDSEYKRSNTTGLTRSSSSDTDNVTIKVSGSAVVRVSGAEIECGDGGEITFSRPNGGSRVGSDRASSYYQLEDVRSRVEQKALPYRPHTPSRSDSHHRGYSGNHAPYDPSFAMDDYIY</sequence>
<reference evidence="2" key="1">
    <citation type="submission" date="2021-04" db="EMBL/GenBank/DDBJ databases">
        <title>Draft genome of Fusarium avenaceum strain F156N33, isolated from an atmospheric sample in Virginia.</title>
        <authorList>
            <person name="Yang S."/>
            <person name="Vinatzer B.A."/>
            <person name="Coleman J."/>
        </authorList>
    </citation>
    <scope>NUCLEOTIDE SEQUENCE</scope>
    <source>
        <strain evidence="2">F156N33</strain>
    </source>
</reference>
<accession>A0A9P7H4H2</accession>
<evidence type="ECO:0000313" key="2">
    <source>
        <dbReference type="EMBL" id="KAG5662406.1"/>
    </source>
</evidence>
<feature type="compositionally biased region" description="Low complexity" evidence="1">
    <location>
        <begin position="251"/>
        <end position="266"/>
    </location>
</feature>
<feature type="compositionally biased region" description="Basic and acidic residues" evidence="1">
    <location>
        <begin position="81"/>
        <end position="102"/>
    </location>
</feature>